<feature type="region of interest" description="Disordered" evidence="5">
    <location>
        <begin position="25"/>
        <end position="46"/>
    </location>
</feature>
<evidence type="ECO:0000256" key="2">
    <source>
        <dbReference type="ARBA" id="ARBA00022692"/>
    </source>
</evidence>
<evidence type="ECO:0000256" key="6">
    <source>
        <dbReference type="SAM" id="Phobius"/>
    </source>
</evidence>
<dbReference type="EMBL" id="DYXT01000058">
    <property type="protein sequence ID" value="HJE40151.1"/>
    <property type="molecule type" value="Genomic_DNA"/>
</dbReference>
<sequence length="125" mass="13632">MTLPPPIPETYQTDNVVINAEAEKAATEVAPPPVPQCPPPTHRETPDYMPPMPKTYMVWNLVLCLLCIVTGIIGLVFSSKVTQRYNAGDYDGAVNASKDARLMMLASVVMGLVNVPFLILYIALT</sequence>
<reference evidence="7" key="2">
    <citation type="submission" date="2021-09" db="EMBL/GenBank/DDBJ databases">
        <authorList>
            <person name="Gilroy R."/>
        </authorList>
    </citation>
    <scope>NUCLEOTIDE SEQUENCE</scope>
    <source>
        <strain evidence="7">4100</strain>
    </source>
</reference>
<protein>
    <submittedName>
        <fullName evidence="7">CD225/dispanin family protein</fullName>
    </submittedName>
</protein>
<feature type="compositionally biased region" description="Pro residues" evidence="5">
    <location>
        <begin position="30"/>
        <end position="40"/>
    </location>
</feature>
<gene>
    <name evidence="7" type="ORF">K8V47_10420</name>
</gene>
<name>A0A4Q0UA70_9BACT</name>
<dbReference type="InterPro" id="IPR007593">
    <property type="entry name" value="CD225/Dispanin_fam"/>
</dbReference>
<reference evidence="7" key="1">
    <citation type="journal article" date="2021" name="PeerJ">
        <title>Extensive microbial diversity within the chicken gut microbiome revealed by metagenomics and culture.</title>
        <authorList>
            <person name="Gilroy R."/>
            <person name="Ravi A."/>
            <person name="Getino M."/>
            <person name="Pursley I."/>
            <person name="Horton D.L."/>
            <person name="Alikhan N.F."/>
            <person name="Baker D."/>
            <person name="Gharbi K."/>
            <person name="Hall N."/>
            <person name="Watson M."/>
            <person name="Adriaenssens E.M."/>
            <person name="Foster-Nyarko E."/>
            <person name="Jarju S."/>
            <person name="Secka A."/>
            <person name="Antonio M."/>
            <person name="Oren A."/>
            <person name="Chaudhuri R.R."/>
            <person name="La Ragione R."/>
            <person name="Hildebrand F."/>
            <person name="Pallen M.J."/>
        </authorList>
    </citation>
    <scope>NUCLEOTIDE SEQUENCE</scope>
    <source>
        <strain evidence="7">4100</strain>
    </source>
</reference>
<dbReference type="GO" id="GO:0016020">
    <property type="term" value="C:membrane"/>
    <property type="evidence" value="ECO:0007669"/>
    <property type="project" value="UniProtKB-SubCell"/>
</dbReference>
<evidence type="ECO:0000313" key="7">
    <source>
        <dbReference type="EMBL" id="HJE40151.1"/>
    </source>
</evidence>
<dbReference type="Pfam" id="PF04505">
    <property type="entry name" value="CD225"/>
    <property type="match status" value="1"/>
</dbReference>
<keyword evidence="3 6" id="KW-1133">Transmembrane helix</keyword>
<keyword evidence="4 6" id="KW-0472">Membrane</keyword>
<feature type="transmembrane region" description="Helical" evidence="6">
    <location>
        <begin position="102"/>
        <end position="124"/>
    </location>
</feature>
<dbReference type="Proteomes" id="UP000711407">
    <property type="component" value="Unassembled WGS sequence"/>
</dbReference>
<dbReference type="PANTHER" id="PTHR14948:SF25">
    <property type="entry name" value="DUF4190 DOMAIN-CONTAINING PROTEIN"/>
    <property type="match status" value="1"/>
</dbReference>
<comment type="caution">
    <text evidence="7">The sequence shown here is derived from an EMBL/GenBank/DDBJ whole genome shotgun (WGS) entry which is preliminary data.</text>
</comment>
<evidence type="ECO:0000256" key="3">
    <source>
        <dbReference type="ARBA" id="ARBA00022989"/>
    </source>
</evidence>
<accession>A0A4Q0UA70</accession>
<evidence type="ECO:0000256" key="5">
    <source>
        <dbReference type="SAM" id="MobiDB-lite"/>
    </source>
</evidence>
<dbReference type="PANTHER" id="PTHR14948">
    <property type="entry name" value="NG5"/>
    <property type="match status" value="1"/>
</dbReference>
<feature type="transmembrane region" description="Helical" evidence="6">
    <location>
        <begin position="56"/>
        <end position="77"/>
    </location>
</feature>
<dbReference type="AlphaFoldDB" id="A0A4Q0UA70"/>
<keyword evidence="2 6" id="KW-0812">Transmembrane</keyword>
<evidence type="ECO:0000256" key="1">
    <source>
        <dbReference type="ARBA" id="ARBA00004370"/>
    </source>
</evidence>
<dbReference type="InterPro" id="IPR051423">
    <property type="entry name" value="CD225/Dispanin"/>
</dbReference>
<evidence type="ECO:0000313" key="8">
    <source>
        <dbReference type="Proteomes" id="UP000711407"/>
    </source>
</evidence>
<proteinExistence type="predicted"/>
<evidence type="ECO:0000256" key="4">
    <source>
        <dbReference type="ARBA" id="ARBA00023136"/>
    </source>
</evidence>
<comment type="subcellular location">
    <subcellularLocation>
        <location evidence="1">Membrane</location>
    </subcellularLocation>
</comment>
<organism evidence="7 8">
    <name type="scientific">Candidatus Amulumruptor caecigallinarius</name>
    <dbReference type="NCBI Taxonomy" id="2109911"/>
    <lineage>
        <taxon>Bacteria</taxon>
        <taxon>Pseudomonadati</taxon>
        <taxon>Bacteroidota</taxon>
        <taxon>Bacteroidia</taxon>
        <taxon>Bacteroidales</taxon>
        <taxon>Muribaculaceae</taxon>
        <taxon>Candidatus Amulumruptor</taxon>
    </lineage>
</organism>